<accession>A0ABQ4I385</accession>
<evidence type="ECO:0000313" key="1">
    <source>
        <dbReference type="EMBL" id="GIJ12358.1"/>
    </source>
</evidence>
<sequence length="55" mass="6144">MAVAIYDASASMILSGWTPADFPMRNQFHHLRVADDMCRERKVECGQTSQEAEAA</sequence>
<proteinExistence type="predicted"/>
<reference evidence="1 2" key="1">
    <citation type="submission" date="2021-01" db="EMBL/GenBank/DDBJ databases">
        <title>Whole genome shotgun sequence of Verrucosispora andamanensis NBRC 109075.</title>
        <authorList>
            <person name="Komaki H."/>
            <person name="Tamura T."/>
        </authorList>
    </citation>
    <scope>NUCLEOTIDE SEQUENCE [LARGE SCALE GENOMIC DNA]</scope>
    <source>
        <strain evidence="1 2">NBRC 109075</strain>
    </source>
</reference>
<comment type="caution">
    <text evidence="1">The sequence shown here is derived from an EMBL/GenBank/DDBJ whole genome shotgun (WGS) entry which is preliminary data.</text>
</comment>
<gene>
    <name evidence="1" type="ORF">Van01_55720</name>
</gene>
<evidence type="ECO:0000313" key="2">
    <source>
        <dbReference type="Proteomes" id="UP000647017"/>
    </source>
</evidence>
<organism evidence="1 2">
    <name type="scientific">Micromonospora andamanensis</name>
    <dbReference type="NCBI Taxonomy" id="1287068"/>
    <lineage>
        <taxon>Bacteria</taxon>
        <taxon>Bacillati</taxon>
        <taxon>Actinomycetota</taxon>
        <taxon>Actinomycetes</taxon>
        <taxon>Micromonosporales</taxon>
        <taxon>Micromonosporaceae</taxon>
        <taxon>Micromonospora</taxon>
    </lineage>
</organism>
<dbReference type="Proteomes" id="UP000647017">
    <property type="component" value="Unassembled WGS sequence"/>
</dbReference>
<dbReference type="EMBL" id="BOOZ01000050">
    <property type="protein sequence ID" value="GIJ12358.1"/>
    <property type="molecule type" value="Genomic_DNA"/>
</dbReference>
<protein>
    <submittedName>
        <fullName evidence="1">Uncharacterized protein</fullName>
    </submittedName>
</protein>
<keyword evidence="2" id="KW-1185">Reference proteome</keyword>
<name>A0ABQ4I385_9ACTN</name>